<protein>
    <submittedName>
        <fullName evidence="1">Uncharacterized protein</fullName>
    </submittedName>
</protein>
<dbReference type="HOGENOM" id="CLU_3238581_0_0_6"/>
<reference evidence="2" key="2">
    <citation type="submission" date="2012-01" db="EMBL/GenBank/DDBJ databases">
        <title>Complete sequence of chromosome of Rahnella aquatilis CIP 78.65.</title>
        <authorList>
            <person name="Lucas S."/>
            <person name="Han J."/>
            <person name="Lapidus A."/>
            <person name="Cheng J.-F."/>
            <person name="Goodwin L."/>
            <person name="Pitluck S."/>
            <person name="Peters L."/>
            <person name="Ovchinnikova G."/>
            <person name="Held B."/>
            <person name="Detter J.C."/>
            <person name="Han C."/>
            <person name="Tapia R."/>
            <person name="Land M."/>
            <person name="Hauser L."/>
            <person name="Kyrpides N."/>
            <person name="Ivanova N."/>
            <person name="Pagani I."/>
            <person name="Sobecky P."/>
            <person name="Martinez R."/>
            <person name="Woyke T."/>
        </authorList>
    </citation>
    <scope>NUCLEOTIDE SEQUENCE [LARGE SCALE GENOMIC DNA]</scope>
    <source>
        <strain evidence="2">ATCC 33071 / DSM 4594 / JCM 1683 / NBRC 105701 / NCIMB 13365 / CIP 78.65</strain>
    </source>
</reference>
<accession>H2IZP5</accession>
<evidence type="ECO:0000313" key="2">
    <source>
        <dbReference type="Proteomes" id="UP000009010"/>
    </source>
</evidence>
<organism evidence="1 2">
    <name type="scientific">Rahnella aquatilis (strain ATCC 33071 / DSM 4594 / JCM 1683 / NBRC 105701 / NCIMB 13365 / CIP 78.65)</name>
    <dbReference type="NCBI Taxonomy" id="745277"/>
    <lineage>
        <taxon>Bacteria</taxon>
        <taxon>Pseudomonadati</taxon>
        <taxon>Pseudomonadota</taxon>
        <taxon>Gammaproteobacteria</taxon>
        <taxon>Enterobacterales</taxon>
        <taxon>Yersiniaceae</taxon>
        <taxon>Rahnella</taxon>
    </lineage>
</organism>
<keyword evidence="2" id="KW-1185">Reference proteome</keyword>
<gene>
    <name evidence="1" type="ordered locus">Rahaq2_3489</name>
</gene>
<proteinExistence type="predicted"/>
<dbReference type="AlphaFoldDB" id="H2IZP5"/>
<name>H2IZP5_RAHAC</name>
<dbReference type="KEGG" id="raq:Rahaq2_3489"/>
<reference evidence="1 2" key="1">
    <citation type="journal article" date="2012" name="J. Bacteriol.">
        <title>Complete Genome Sequence of Rahnella aquatilis CIP 78.65.</title>
        <authorList>
            <person name="Martinez R.J."/>
            <person name="Bruce D."/>
            <person name="Detter C."/>
            <person name="Goodwin L.A."/>
            <person name="Han J."/>
            <person name="Han C.S."/>
            <person name="Held B."/>
            <person name="Land M.L."/>
            <person name="Mikhailova N."/>
            <person name="Nolan M."/>
            <person name="Pennacchio L."/>
            <person name="Pitluck S."/>
            <person name="Tapia R."/>
            <person name="Woyke T."/>
            <person name="Sobecky P.A."/>
        </authorList>
    </citation>
    <scope>NUCLEOTIDE SEQUENCE [LARGE SCALE GENOMIC DNA]</scope>
    <source>
        <strain evidence="2">ATCC 33071 / DSM 4594 / JCM 1683 / NBRC 105701 / NCIMB 13365 / CIP 78.65</strain>
    </source>
</reference>
<dbReference type="EMBL" id="CP003244">
    <property type="protein sequence ID" value="AEX53288.1"/>
    <property type="molecule type" value="Genomic_DNA"/>
</dbReference>
<dbReference type="Proteomes" id="UP000009010">
    <property type="component" value="Chromosome"/>
</dbReference>
<sequence length="43" mass="4661">MSADIGLLNSSNATEANKNQTNQTFRLNICFLFIQLNAGTGQT</sequence>
<evidence type="ECO:0000313" key="1">
    <source>
        <dbReference type="EMBL" id="AEX53288.1"/>
    </source>
</evidence>